<dbReference type="PANTHER" id="PTHR12526:SF623">
    <property type="entry name" value="WABG"/>
    <property type="match status" value="1"/>
</dbReference>
<dbReference type="Pfam" id="PF13439">
    <property type="entry name" value="Glyco_transf_4"/>
    <property type="match status" value="1"/>
</dbReference>
<feature type="domain" description="Glycosyltransferase subfamily 4-like N-terminal" evidence="2">
    <location>
        <begin position="14"/>
        <end position="171"/>
    </location>
</feature>
<dbReference type="GO" id="GO:0016757">
    <property type="term" value="F:glycosyltransferase activity"/>
    <property type="evidence" value="ECO:0007669"/>
    <property type="project" value="InterPro"/>
</dbReference>
<dbReference type="Gene3D" id="3.40.50.2000">
    <property type="entry name" value="Glycogen Phosphorylase B"/>
    <property type="match status" value="2"/>
</dbReference>
<evidence type="ECO:0000259" key="1">
    <source>
        <dbReference type="Pfam" id="PF00534"/>
    </source>
</evidence>
<name>A0AA92LR07_9VIBR</name>
<dbReference type="InterPro" id="IPR028098">
    <property type="entry name" value="Glyco_trans_4-like_N"/>
</dbReference>
<dbReference type="AlphaFoldDB" id="A0AA92LR07"/>
<feature type="domain" description="Glycosyl transferase family 1" evidence="1">
    <location>
        <begin position="183"/>
        <end position="332"/>
    </location>
</feature>
<dbReference type="SUPFAM" id="SSF53756">
    <property type="entry name" value="UDP-Glycosyltransferase/glycogen phosphorylase"/>
    <property type="match status" value="1"/>
</dbReference>
<dbReference type="RefSeq" id="WP_169644312.1">
    <property type="nucleotide sequence ID" value="NZ_CP069195.1"/>
</dbReference>
<dbReference type="CDD" id="cd03801">
    <property type="entry name" value="GT4_PimA-like"/>
    <property type="match status" value="1"/>
</dbReference>
<proteinExistence type="predicted"/>
<accession>A0AA92LR07</accession>
<dbReference type="EMBL" id="CP069195">
    <property type="protein sequence ID" value="QRG82663.1"/>
    <property type="molecule type" value="Genomic_DNA"/>
</dbReference>
<dbReference type="GO" id="GO:1901135">
    <property type="term" value="P:carbohydrate derivative metabolic process"/>
    <property type="evidence" value="ECO:0007669"/>
    <property type="project" value="UniProtKB-ARBA"/>
</dbReference>
<evidence type="ECO:0000259" key="2">
    <source>
        <dbReference type="Pfam" id="PF13439"/>
    </source>
</evidence>
<evidence type="ECO:0000313" key="3">
    <source>
        <dbReference type="EMBL" id="QRG82663.1"/>
    </source>
</evidence>
<gene>
    <name evidence="3" type="ORF">JOS67_13985</name>
</gene>
<protein>
    <submittedName>
        <fullName evidence="3">Glycosyltransferase family 4 protein</fullName>
    </submittedName>
</protein>
<organism evidence="3 4">
    <name type="scientific">Vibrio diabolicus</name>
    <dbReference type="NCBI Taxonomy" id="50719"/>
    <lineage>
        <taxon>Bacteria</taxon>
        <taxon>Pseudomonadati</taxon>
        <taxon>Pseudomonadota</taxon>
        <taxon>Gammaproteobacteria</taxon>
        <taxon>Vibrionales</taxon>
        <taxon>Vibrionaceae</taxon>
        <taxon>Vibrio</taxon>
        <taxon>Vibrio diabolicus subgroup</taxon>
    </lineage>
</organism>
<evidence type="ECO:0000313" key="4">
    <source>
        <dbReference type="Proteomes" id="UP000596337"/>
    </source>
</evidence>
<dbReference type="Proteomes" id="UP000596337">
    <property type="component" value="Chromosome 1"/>
</dbReference>
<sequence>MKIALVHLRHAYSGGVELYLNQMARYMAEKGEEVTIICRSHADTPPHPNVKFVKLRGFSIGKSHRLWKFAKAVEKHVNEADYDLVYGLAHAWTHDVLRIGAGTSLHMARSLNKPMRIKDRVTHLIEQKAMAPGAYYHVISNSHKSAQEIQEAHHVPKDKITVIHNFVDTKRFDAQRIEKEALELKQQMELAPNKPIFLFLGTGYERKGLKQTLTAFSKLNIDAQLVIVGRETHESEYIKFAETLGIQDKCKFMGEDKRPELYFTLADCYVLPTLYEPFGFTVIESLACGTPSITTENCGAKEVLNPKVSSVIGSEVNPDELAKAMAFWADKKRTTNVSEQCRALALTMDVNTVLEKNYQQLLAVYKMKQQSANT</sequence>
<dbReference type="PANTHER" id="PTHR12526">
    <property type="entry name" value="GLYCOSYLTRANSFERASE"/>
    <property type="match status" value="1"/>
</dbReference>
<dbReference type="InterPro" id="IPR001296">
    <property type="entry name" value="Glyco_trans_1"/>
</dbReference>
<dbReference type="Pfam" id="PF00534">
    <property type="entry name" value="Glycos_transf_1"/>
    <property type="match status" value="1"/>
</dbReference>
<reference evidence="3 4" key="1">
    <citation type="submission" date="2021-01" db="EMBL/GenBank/DDBJ databases">
        <title>Characterization of a novel blaVMB-2- harboring plasmid in Vibrio diabolicus.</title>
        <authorList>
            <person name="Liu M."/>
        </authorList>
    </citation>
    <scope>NUCLEOTIDE SEQUENCE [LARGE SCALE GENOMIC DNA]</scope>
    <source>
        <strain evidence="3 4">SLV18</strain>
    </source>
</reference>